<keyword evidence="1" id="KW-0812">Transmembrane</keyword>
<evidence type="ECO:0000313" key="2">
    <source>
        <dbReference type="EMBL" id="KAL1526908.1"/>
    </source>
</evidence>
<reference evidence="2 3" key="1">
    <citation type="journal article" date="2024" name="Science">
        <title>Giant polyketide synthase enzymes in the biosynthesis of giant marine polyether toxins.</title>
        <authorList>
            <person name="Fallon T.R."/>
            <person name="Shende V.V."/>
            <person name="Wierzbicki I.H."/>
            <person name="Pendleton A.L."/>
            <person name="Watervoot N.F."/>
            <person name="Auber R.P."/>
            <person name="Gonzalez D.J."/>
            <person name="Wisecaver J.H."/>
            <person name="Moore B.S."/>
        </authorList>
    </citation>
    <scope>NUCLEOTIDE SEQUENCE [LARGE SCALE GENOMIC DNA]</scope>
    <source>
        <strain evidence="2 3">12B1</strain>
    </source>
</reference>
<dbReference type="EMBL" id="JBGBPQ010000003">
    <property type="protein sequence ID" value="KAL1526908.1"/>
    <property type="molecule type" value="Genomic_DNA"/>
</dbReference>
<sequence length="124" mass="13871">MPGRLLRHCADFWASVELVHRSILIGWVQLIDAEKSFVRLVVANIICVLMLMWTSITLPYRRMHDNLLAIAAALLLQLTYVWSSYVKLFNAFEQNGATSISSRVLGFESSNGVTVTLLFLGGSL</sequence>
<keyword evidence="3" id="KW-1185">Reference proteome</keyword>
<accession>A0AB34JXL4</accession>
<protein>
    <recommendedName>
        <fullName evidence="4">TRC8-like N-terminal domain-containing protein</fullName>
    </recommendedName>
</protein>
<proteinExistence type="predicted"/>
<organism evidence="2 3">
    <name type="scientific">Prymnesium parvum</name>
    <name type="common">Toxic golden alga</name>
    <dbReference type="NCBI Taxonomy" id="97485"/>
    <lineage>
        <taxon>Eukaryota</taxon>
        <taxon>Haptista</taxon>
        <taxon>Haptophyta</taxon>
        <taxon>Prymnesiophyceae</taxon>
        <taxon>Prymnesiales</taxon>
        <taxon>Prymnesiaceae</taxon>
        <taxon>Prymnesium</taxon>
    </lineage>
</organism>
<gene>
    <name evidence="2" type="ORF">AB1Y20_015599</name>
</gene>
<comment type="caution">
    <text evidence="2">The sequence shown here is derived from an EMBL/GenBank/DDBJ whole genome shotgun (WGS) entry which is preliminary data.</text>
</comment>
<feature type="transmembrane region" description="Helical" evidence="1">
    <location>
        <begin position="37"/>
        <end position="60"/>
    </location>
</feature>
<name>A0AB34JXL4_PRYPA</name>
<keyword evidence="1" id="KW-1133">Transmembrane helix</keyword>
<keyword evidence="1" id="KW-0472">Membrane</keyword>
<evidence type="ECO:0000256" key="1">
    <source>
        <dbReference type="SAM" id="Phobius"/>
    </source>
</evidence>
<dbReference type="Proteomes" id="UP001515480">
    <property type="component" value="Unassembled WGS sequence"/>
</dbReference>
<feature type="transmembrane region" description="Helical" evidence="1">
    <location>
        <begin position="67"/>
        <end position="85"/>
    </location>
</feature>
<dbReference type="AlphaFoldDB" id="A0AB34JXL4"/>
<evidence type="ECO:0008006" key="4">
    <source>
        <dbReference type="Google" id="ProtNLM"/>
    </source>
</evidence>
<evidence type="ECO:0000313" key="3">
    <source>
        <dbReference type="Proteomes" id="UP001515480"/>
    </source>
</evidence>